<dbReference type="Pfam" id="PF14542">
    <property type="entry name" value="Acetyltransf_CG"/>
    <property type="match status" value="1"/>
</dbReference>
<accession>A0A9Q3XDM1</accession>
<dbReference type="Gene3D" id="3.40.630.30">
    <property type="match status" value="1"/>
</dbReference>
<comment type="caution">
    <text evidence="2">The sequence shown here is derived from an EMBL/GenBank/DDBJ whole genome shotgun (WGS) entry which is preliminary data.</text>
</comment>
<evidence type="ECO:0000259" key="1">
    <source>
        <dbReference type="PROSITE" id="PS51729"/>
    </source>
</evidence>
<evidence type="ECO:0000313" key="2">
    <source>
        <dbReference type="EMBL" id="MBY6219217.1"/>
    </source>
</evidence>
<protein>
    <submittedName>
        <fullName evidence="2">N-acetyltransferase</fullName>
    </submittedName>
</protein>
<name>A0A9Q3XDM1_9SPHN</name>
<feature type="domain" description="N-acetyltransferase" evidence="1">
    <location>
        <begin position="11"/>
        <end position="98"/>
    </location>
</feature>
<dbReference type="RefSeq" id="WP_221427371.1">
    <property type="nucleotide sequence ID" value="NZ_JAHVKP010000001.1"/>
</dbReference>
<reference evidence="2" key="1">
    <citation type="submission" date="2021-06" db="EMBL/GenBank/DDBJ databases">
        <title>50 bacteria genomes isolated from Dapeng, Shenzhen, China.</title>
        <authorList>
            <person name="Zheng W."/>
            <person name="Yu S."/>
            <person name="Huang Y."/>
        </authorList>
    </citation>
    <scope>NUCLEOTIDE SEQUENCE</scope>
    <source>
        <strain evidence="2">DP4N28-2</strain>
    </source>
</reference>
<gene>
    <name evidence="2" type="ORF">KUV31_12785</name>
</gene>
<dbReference type="PROSITE" id="PS51729">
    <property type="entry name" value="GNAT_YJDJ"/>
    <property type="match status" value="1"/>
</dbReference>
<dbReference type="EMBL" id="JAHVKP010000001">
    <property type="protein sequence ID" value="MBY6219217.1"/>
    <property type="molecule type" value="Genomic_DNA"/>
</dbReference>
<dbReference type="PANTHER" id="PTHR31435:SF9">
    <property type="entry name" value="PROTEIN NATD1"/>
    <property type="match status" value="1"/>
</dbReference>
<proteinExistence type="predicted"/>
<organism evidence="2 3">
    <name type="scientific">Qipengyuania aquimaris</name>
    <dbReference type="NCBI Taxonomy" id="255984"/>
    <lineage>
        <taxon>Bacteria</taxon>
        <taxon>Pseudomonadati</taxon>
        <taxon>Pseudomonadota</taxon>
        <taxon>Alphaproteobacteria</taxon>
        <taxon>Sphingomonadales</taxon>
        <taxon>Erythrobacteraceae</taxon>
        <taxon>Qipengyuania</taxon>
    </lineage>
</organism>
<dbReference type="CDD" id="cd04301">
    <property type="entry name" value="NAT_SF"/>
    <property type="match status" value="1"/>
</dbReference>
<dbReference type="InterPro" id="IPR045057">
    <property type="entry name" value="Gcn5-rel_NAT"/>
</dbReference>
<dbReference type="Proteomes" id="UP000824927">
    <property type="component" value="Unassembled WGS sequence"/>
</dbReference>
<dbReference type="InterPro" id="IPR031165">
    <property type="entry name" value="GNAT_YJDJ"/>
</dbReference>
<dbReference type="InterPro" id="IPR016181">
    <property type="entry name" value="Acyl_CoA_acyltransferase"/>
</dbReference>
<dbReference type="PANTHER" id="PTHR31435">
    <property type="entry name" value="PROTEIN NATD1"/>
    <property type="match status" value="1"/>
</dbReference>
<dbReference type="SUPFAM" id="SSF55729">
    <property type="entry name" value="Acyl-CoA N-acyltransferases (Nat)"/>
    <property type="match status" value="1"/>
</dbReference>
<evidence type="ECO:0000313" key="3">
    <source>
        <dbReference type="Proteomes" id="UP000824927"/>
    </source>
</evidence>
<sequence length="98" mass="11215">MGHAEIEIERRDRVTHGDYVAKLDAGDTPAKLSWTQRDDVRHAEHTFVPTSHRGRGIAEKLVEALIEDARSNGFKIAPDCSYVERYFDRHKELADLRA</sequence>
<dbReference type="AlphaFoldDB" id="A0A9Q3XDM1"/>